<keyword evidence="4" id="KW-1185">Reference proteome</keyword>
<evidence type="ECO:0000259" key="2">
    <source>
        <dbReference type="Pfam" id="PF20789"/>
    </source>
</evidence>
<proteinExistence type="predicted"/>
<dbReference type="Proteomes" id="UP001141629">
    <property type="component" value="Unassembled WGS sequence"/>
</dbReference>
<comment type="caution">
    <text evidence="3">The sequence shown here is derived from an EMBL/GenBank/DDBJ whole genome shotgun (WGS) entry which is preliminary data.</text>
</comment>
<reference evidence="3" key="2">
    <citation type="journal article" date="2022" name="BMC Genomics">
        <title>Comparative genome analysis of mycobacteria focusing on tRNA and non-coding RNA.</title>
        <authorList>
            <person name="Behra P.R.K."/>
            <person name="Pettersson B.M.F."/>
            <person name="Ramesh M."/>
            <person name="Das S."/>
            <person name="Dasgupta S."/>
            <person name="Kirsebom L.A."/>
        </authorList>
    </citation>
    <scope>NUCLEOTIDE SEQUENCE</scope>
    <source>
        <strain evidence="3">DSM 44838</strain>
    </source>
</reference>
<evidence type="ECO:0000313" key="3">
    <source>
        <dbReference type="EMBL" id="MCV7424484.1"/>
    </source>
</evidence>
<dbReference type="EMBL" id="JACKVK010000015">
    <property type="protein sequence ID" value="MCV7424484.1"/>
    <property type="molecule type" value="Genomic_DNA"/>
</dbReference>
<name>A0A9X2Z8B3_9MYCO</name>
<feature type="domain" description="Acyl-CoA thioesterase-like C-terminal" evidence="2">
    <location>
        <begin position="136"/>
        <end position="241"/>
    </location>
</feature>
<dbReference type="Pfam" id="PF13622">
    <property type="entry name" value="4HBT_3"/>
    <property type="match status" value="1"/>
</dbReference>
<gene>
    <name evidence="3" type="ORF">H7K45_28465</name>
</gene>
<evidence type="ECO:0000313" key="4">
    <source>
        <dbReference type="Proteomes" id="UP001141629"/>
    </source>
</evidence>
<dbReference type="InterPro" id="IPR049449">
    <property type="entry name" value="TesB_ACOT8-like_N"/>
</dbReference>
<dbReference type="InterPro" id="IPR049450">
    <property type="entry name" value="ACOT8-like_C"/>
</dbReference>
<dbReference type="AlphaFoldDB" id="A0A9X2Z8B3"/>
<organism evidence="3 4">
    <name type="scientific">Mycobacterium yunnanensis</name>
    <dbReference type="NCBI Taxonomy" id="368477"/>
    <lineage>
        <taxon>Bacteria</taxon>
        <taxon>Bacillati</taxon>
        <taxon>Actinomycetota</taxon>
        <taxon>Actinomycetes</taxon>
        <taxon>Mycobacteriales</taxon>
        <taxon>Mycobacteriaceae</taxon>
        <taxon>Mycobacterium</taxon>
    </lineage>
</organism>
<sequence>MTARAAHFVQTSTDTFLPTSNARSRWGPDHLNGPALVGLAARTIEDQFGLEEFMPARLTVDLFKAARGVSTTVRARLVRDGRRVRNSECELVQDGAVVAKATLVQYRRSSAPPGEEWSAIMELPTPPDVDETSPLRVGSDDAGWSPKIADHRNSSRKRFLNRAIDVVEGVRNTPLVNAAYSAEGTSLVTNLGTAGIGYINGDLTVALARLPVDEWIYLQADSHWTSDGISVGAATLYDRVGAFGTGLITAVSNPQAQIDFSDDTPVAESI</sequence>
<dbReference type="RefSeq" id="WP_263999553.1">
    <property type="nucleotide sequence ID" value="NZ_JACKVK010000015.1"/>
</dbReference>
<dbReference type="InterPro" id="IPR042171">
    <property type="entry name" value="Acyl-CoA_hotdog"/>
</dbReference>
<evidence type="ECO:0000259" key="1">
    <source>
        <dbReference type="Pfam" id="PF13622"/>
    </source>
</evidence>
<dbReference type="InterPro" id="IPR029069">
    <property type="entry name" value="HotDog_dom_sf"/>
</dbReference>
<reference evidence="3" key="1">
    <citation type="submission" date="2020-07" db="EMBL/GenBank/DDBJ databases">
        <authorList>
            <person name="Pettersson B.M.F."/>
            <person name="Behra P.R.K."/>
            <person name="Ramesh M."/>
            <person name="Das S."/>
            <person name="Dasgupta S."/>
            <person name="Kirsebom L.A."/>
        </authorList>
    </citation>
    <scope>NUCLEOTIDE SEQUENCE</scope>
    <source>
        <strain evidence="3">DSM 44838</strain>
    </source>
</reference>
<accession>A0A9X2Z8B3</accession>
<feature type="domain" description="Acyl-CoA thioesterase-like N-terminal HotDog" evidence="1">
    <location>
        <begin position="23"/>
        <end position="104"/>
    </location>
</feature>
<dbReference type="Gene3D" id="2.40.160.210">
    <property type="entry name" value="Acyl-CoA thioesterase, double hotdog domain"/>
    <property type="match status" value="1"/>
</dbReference>
<dbReference type="SUPFAM" id="SSF54637">
    <property type="entry name" value="Thioesterase/thiol ester dehydrase-isomerase"/>
    <property type="match status" value="1"/>
</dbReference>
<dbReference type="Pfam" id="PF20789">
    <property type="entry name" value="4HBT_3C"/>
    <property type="match status" value="1"/>
</dbReference>
<protein>
    <submittedName>
        <fullName evidence="3">Thioesterase family protein</fullName>
    </submittedName>
</protein>